<dbReference type="EMBL" id="JAAALK010000287">
    <property type="protein sequence ID" value="KAG8057544.1"/>
    <property type="molecule type" value="Genomic_DNA"/>
</dbReference>
<dbReference type="Proteomes" id="UP000729402">
    <property type="component" value="Unassembled WGS sequence"/>
</dbReference>
<evidence type="ECO:0000256" key="1">
    <source>
        <dbReference type="SAM" id="MobiDB-lite"/>
    </source>
</evidence>
<protein>
    <submittedName>
        <fullName evidence="2">Uncharacterized protein</fullName>
    </submittedName>
</protein>
<feature type="compositionally biased region" description="Basic and acidic residues" evidence="1">
    <location>
        <begin position="15"/>
        <end position="28"/>
    </location>
</feature>
<keyword evidence="3" id="KW-1185">Reference proteome</keyword>
<proteinExistence type="predicted"/>
<gene>
    <name evidence="2" type="ORF">GUJ93_ZPchr0002g24062</name>
</gene>
<evidence type="ECO:0000313" key="2">
    <source>
        <dbReference type="EMBL" id="KAG8057544.1"/>
    </source>
</evidence>
<evidence type="ECO:0000313" key="3">
    <source>
        <dbReference type="Proteomes" id="UP000729402"/>
    </source>
</evidence>
<comment type="caution">
    <text evidence="2">The sequence shown here is derived from an EMBL/GenBank/DDBJ whole genome shotgun (WGS) entry which is preliminary data.</text>
</comment>
<organism evidence="2 3">
    <name type="scientific">Zizania palustris</name>
    <name type="common">Northern wild rice</name>
    <dbReference type="NCBI Taxonomy" id="103762"/>
    <lineage>
        <taxon>Eukaryota</taxon>
        <taxon>Viridiplantae</taxon>
        <taxon>Streptophyta</taxon>
        <taxon>Embryophyta</taxon>
        <taxon>Tracheophyta</taxon>
        <taxon>Spermatophyta</taxon>
        <taxon>Magnoliopsida</taxon>
        <taxon>Liliopsida</taxon>
        <taxon>Poales</taxon>
        <taxon>Poaceae</taxon>
        <taxon>BOP clade</taxon>
        <taxon>Oryzoideae</taxon>
        <taxon>Oryzeae</taxon>
        <taxon>Zizaniinae</taxon>
        <taxon>Zizania</taxon>
    </lineage>
</organism>
<feature type="region of interest" description="Disordered" evidence="1">
    <location>
        <begin position="1"/>
        <end position="28"/>
    </location>
</feature>
<sequence length="99" mass="10937">MFSRTNYSKSISNYRPEEGDRLKDHIGMDDTRPCLAPGFVAPSRPGCHRTKHVPTARLYTWRSELPPVAVAAASTTPDGRPLQLKSASYYIPLQPGPAI</sequence>
<feature type="compositionally biased region" description="Polar residues" evidence="1">
    <location>
        <begin position="1"/>
        <end position="13"/>
    </location>
</feature>
<reference evidence="2" key="2">
    <citation type="submission" date="2021-02" db="EMBL/GenBank/DDBJ databases">
        <authorList>
            <person name="Kimball J.A."/>
            <person name="Haas M.W."/>
            <person name="Macchietto M."/>
            <person name="Kono T."/>
            <person name="Duquette J."/>
            <person name="Shao M."/>
        </authorList>
    </citation>
    <scope>NUCLEOTIDE SEQUENCE</scope>
    <source>
        <tissue evidence="2">Fresh leaf tissue</tissue>
    </source>
</reference>
<accession>A0A8J5VV74</accession>
<dbReference type="AlphaFoldDB" id="A0A8J5VV74"/>
<name>A0A8J5VV74_ZIZPA</name>
<reference evidence="2" key="1">
    <citation type="journal article" date="2021" name="bioRxiv">
        <title>Whole Genome Assembly and Annotation of Northern Wild Rice, Zizania palustris L., Supports a Whole Genome Duplication in the Zizania Genus.</title>
        <authorList>
            <person name="Haas M."/>
            <person name="Kono T."/>
            <person name="Macchietto M."/>
            <person name="Millas R."/>
            <person name="McGilp L."/>
            <person name="Shao M."/>
            <person name="Duquette J."/>
            <person name="Hirsch C.N."/>
            <person name="Kimball J."/>
        </authorList>
    </citation>
    <scope>NUCLEOTIDE SEQUENCE</scope>
    <source>
        <tissue evidence="2">Fresh leaf tissue</tissue>
    </source>
</reference>